<accession>A0A532USL6</accession>
<name>A0A532USL6_UNCL8</name>
<comment type="caution">
    <text evidence="2">The sequence shown here is derived from an EMBL/GenBank/DDBJ whole genome shotgun (WGS) entry which is preliminary data.</text>
</comment>
<dbReference type="AlphaFoldDB" id="A0A532USL6"/>
<keyword evidence="2" id="KW-0489">Methyltransferase</keyword>
<proteinExistence type="predicted"/>
<sequence>MPQSSREIVTRCLKFDCPERIPRDLWLLPWAEIHEPETVRLLRKEFSSDFATSDYFYPPSKRVKGDPYKAGQFTDEWGCVFRNIQDGIIGEVRDPIIKDISDWKSVTPPYEQLPESTSAAYDKIKRFYDSTDKFVMSNCCPRPWERYQFLRGTESALMDVMIPDEGFKDLIGAIHDFYLKEMEFWAKSEVDALLFMDDWGSQNQLLIHPDIWREQFKPLYREYCDLAHAEGKFVFMHSDGYITDIFEDLIEIGVDAINSQLFCMDIAELGRRFKGRITFWGEIDRQHVLPSPDPEVGRKAVHQVIRHLYDPSGGLIAQFEFGPGAKPDTALAVTREWLSQGYGIDADGTD</sequence>
<feature type="domain" description="Uroporphyrinogen decarboxylase (URO-D)" evidence="1">
    <location>
        <begin position="85"/>
        <end position="330"/>
    </location>
</feature>
<keyword evidence="2" id="KW-0808">Transferase</keyword>
<dbReference type="GO" id="GO:0004853">
    <property type="term" value="F:uroporphyrinogen decarboxylase activity"/>
    <property type="evidence" value="ECO:0007669"/>
    <property type="project" value="InterPro"/>
</dbReference>
<reference evidence="2 3" key="1">
    <citation type="submission" date="2017-06" db="EMBL/GenBank/DDBJ databases">
        <title>Novel microbial phyla capable of carbon fixation and sulfur reduction in deep-sea sediments.</title>
        <authorList>
            <person name="Huang J."/>
            <person name="Baker B."/>
            <person name="Wang Y."/>
        </authorList>
    </citation>
    <scope>NUCLEOTIDE SEQUENCE [LARGE SCALE GENOMIC DNA]</scope>
    <source>
        <strain evidence="2">B3_LCP</strain>
    </source>
</reference>
<evidence type="ECO:0000313" key="3">
    <source>
        <dbReference type="Proteomes" id="UP000319619"/>
    </source>
</evidence>
<dbReference type="Gene3D" id="3.20.20.210">
    <property type="match status" value="1"/>
</dbReference>
<evidence type="ECO:0000259" key="1">
    <source>
        <dbReference type="Pfam" id="PF01208"/>
    </source>
</evidence>
<evidence type="ECO:0000313" key="2">
    <source>
        <dbReference type="EMBL" id="TKJ37921.1"/>
    </source>
</evidence>
<dbReference type="SUPFAM" id="SSF51726">
    <property type="entry name" value="UROD/MetE-like"/>
    <property type="match status" value="1"/>
</dbReference>
<dbReference type="EMBL" id="NJBN01000011">
    <property type="protein sequence ID" value="TKJ37921.1"/>
    <property type="molecule type" value="Genomic_DNA"/>
</dbReference>
<dbReference type="GO" id="GO:0006779">
    <property type="term" value="P:porphyrin-containing compound biosynthetic process"/>
    <property type="evidence" value="ECO:0007669"/>
    <property type="project" value="InterPro"/>
</dbReference>
<dbReference type="InterPro" id="IPR000257">
    <property type="entry name" value="Uroporphyrinogen_deCOase"/>
</dbReference>
<protein>
    <submittedName>
        <fullName evidence="2">Methyltransferase</fullName>
    </submittedName>
</protein>
<dbReference type="GO" id="GO:0032259">
    <property type="term" value="P:methylation"/>
    <property type="evidence" value="ECO:0007669"/>
    <property type="project" value="UniProtKB-KW"/>
</dbReference>
<gene>
    <name evidence="2" type="ORF">CEE37_13230</name>
</gene>
<organism evidence="2 3">
    <name type="scientific">candidate division LCP-89 bacterium B3_LCP</name>
    <dbReference type="NCBI Taxonomy" id="2012998"/>
    <lineage>
        <taxon>Bacteria</taxon>
        <taxon>Pseudomonadati</taxon>
        <taxon>Bacteria division LCP-89</taxon>
    </lineage>
</organism>
<dbReference type="Proteomes" id="UP000319619">
    <property type="component" value="Unassembled WGS sequence"/>
</dbReference>
<dbReference type="InterPro" id="IPR038071">
    <property type="entry name" value="UROD/MetE-like_sf"/>
</dbReference>
<dbReference type="GO" id="GO:0008168">
    <property type="term" value="F:methyltransferase activity"/>
    <property type="evidence" value="ECO:0007669"/>
    <property type="project" value="UniProtKB-KW"/>
</dbReference>
<dbReference type="Pfam" id="PF01208">
    <property type="entry name" value="URO-D"/>
    <property type="match status" value="1"/>
</dbReference>